<evidence type="ECO:0000313" key="2">
    <source>
        <dbReference type="EMBL" id="OWY32923.1"/>
    </source>
</evidence>
<dbReference type="PANTHER" id="PTHR37811:SF2">
    <property type="entry name" value="ABM DOMAIN-CONTAINING PROTEIN"/>
    <property type="match status" value="1"/>
</dbReference>
<reference evidence="2 3" key="1">
    <citation type="journal article" date="2010" name="Int. J. Syst. Evol. Microbiol.">
        <title>Reclassification of Herbaspirillum putei as a later heterotypic synonym of Herbaspirillum huttiense, with the description of H. huttiense subsp. huttiense subsp. nov. and H. huttiense subsp. putei subsp. nov., comb. nov., and description of Herbaspirillum aquaticum sp. nov.</title>
        <authorList>
            <person name="Dobritsa A.P."/>
            <person name="Reddy M.C."/>
            <person name="Samadpour M."/>
        </authorList>
    </citation>
    <scope>NUCLEOTIDE SEQUENCE [LARGE SCALE GENOMIC DNA]</scope>
    <source>
        <strain evidence="2 3">IEH 4430</strain>
    </source>
</reference>
<feature type="domain" description="ABM" evidence="1">
    <location>
        <begin position="10"/>
        <end position="80"/>
    </location>
</feature>
<dbReference type="InterPro" id="IPR007138">
    <property type="entry name" value="ABM_dom"/>
</dbReference>
<keyword evidence="2" id="KW-0503">Monooxygenase</keyword>
<dbReference type="Pfam" id="PF03992">
    <property type="entry name" value="ABM"/>
    <property type="match status" value="1"/>
</dbReference>
<dbReference type="SUPFAM" id="SSF54909">
    <property type="entry name" value="Dimeric alpha+beta barrel"/>
    <property type="match status" value="1"/>
</dbReference>
<dbReference type="InterPro" id="IPR011008">
    <property type="entry name" value="Dimeric_a/b-barrel"/>
</dbReference>
<comment type="caution">
    <text evidence="2">The sequence shown here is derived from an EMBL/GenBank/DDBJ whole genome shotgun (WGS) entry which is preliminary data.</text>
</comment>
<dbReference type="Proteomes" id="UP000214747">
    <property type="component" value="Unassembled WGS sequence"/>
</dbReference>
<evidence type="ECO:0000313" key="3">
    <source>
        <dbReference type="Proteomes" id="UP000214747"/>
    </source>
</evidence>
<organism evidence="2 3">
    <name type="scientific">Herbaspirillum aquaticum</name>
    <dbReference type="NCBI Taxonomy" id="568783"/>
    <lineage>
        <taxon>Bacteria</taxon>
        <taxon>Pseudomonadati</taxon>
        <taxon>Pseudomonadota</taxon>
        <taxon>Betaproteobacteria</taxon>
        <taxon>Burkholderiales</taxon>
        <taxon>Oxalobacteraceae</taxon>
        <taxon>Herbaspirillum</taxon>
    </lineage>
</organism>
<dbReference type="PANTHER" id="PTHR37811">
    <property type="entry name" value="BLL5343 PROTEIN"/>
    <property type="match status" value="1"/>
</dbReference>
<proteinExistence type="predicted"/>
<keyword evidence="2" id="KW-0560">Oxidoreductase</keyword>
<name>A0A225SU28_9BURK</name>
<sequence>MSIAVTGDLPYYAVIFTSLRTEGDHGYGEMAEAMVEAASRQPGFLGLESAREGVGITVSYWASLEAIAAWKRDLDHQLAQRLGRQQWYEAYKTRICKVERDYAFTRE</sequence>
<dbReference type="EMBL" id="NJGV01000022">
    <property type="protein sequence ID" value="OWY32923.1"/>
    <property type="molecule type" value="Genomic_DNA"/>
</dbReference>
<dbReference type="GO" id="GO:0004497">
    <property type="term" value="F:monooxygenase activity"/>
    <property type="evidence" value="ECO:0007669"/>
    <property type="project" value="UniProtKB-KW"/>
</dbReference>
<protein>
    <submittedName>
        <fullName evidence="2">Antibiotic biosynthesis monooxygenase</fullName>
    </submittedName>
</protein>
<dbReference type="RefSeq" id="WP_088756772.1">
    <property type="nucleotide sequence ID" value="NZ_NJGV01000022.1"/>
</dbReference>
<accession>A0A225SU28</accession>
<dbReference type="InterPro" id="IPR052936">
    <property type="entry name" value="Jasmonate_Hydroxylase-like"/>
</dbReference>
<evidence type="ECO:0000259" key="1">
    <source>
        <dbReference type="Pfam" id="PF03992"/>
    </source>
</evidence>
<keyword evidence="3" id="KW-1185">Reference proteome</keyword>
<dbReference type="AlphaFoldDB" id="A0A225SU28"/>
<gene>
    <name evidence="2" type="ORF">CEJ45_19710</name>
</gene>
<dbReference type="Gene3D" id="3.30.70.100">
    <property type="match status" value="1"/>
</dbReference>